<sequence length="315" mass="35616">MRFGKIQYLNLIPFDVFLKSYPIPTRYKSAAFANRSYPSKLNQSFLFHRIDAGFISTIAGATAHRKHKATQAGIIAKGAVWSVLSLESSFANGDSALLKKHRLSPSASLVLGSHSLESTFEKVDSRVDCHATAHAAARNDNKTAQSKNADSSPQAQSPQKDYQSDTSNALSTVLNLHGRVLIGDRALQYRFNGGKAIDMGQVWWEKHRLPFVFGRLCYNSYGEFYNNIARAFVKKRVKIPHYILQARAKACGIPPHYIREYLAHIHYHIHAKERVGLERFYRALRLKAIKPPSRIYPRNVDSSKCTPNTPYKRQL</sequence>
<reference evidence="1 2" key="1">
    <citation type="journal article" date="2023" name="Microorganisms">
        <title>Isolation and Genomic Characteristics of Cat-Borne Campylobacter felis sp. nov. and Sheep-Borne Campylobacter ovis sp. nov.</title>
        <authorList>
            <person name="Wang H."/>
            <person name="Li Y."/>
            <person name="Gu Y."/>
            <person name="Zhou G."/>
            <person name="Chen X."/>
            <person name="Zhang X."/>
            <person name="Shao Z."/>
            <person name="Zhang J."/>
            <person name="Zhang M."/>
        </authorList>
    </citation>
    <scope>NUCLEOTIDE SEQUENCE [LARGE SCALE GENOMIC DNA]</scope>
    <source>
        <strain evidence="1 2">XJK30-2</strain>
    </source>
</reference>
<organism evidence="1 2">
    <name type="scientific">Helicobacter zhangjianzhongii</name>
    <dbReference type="NCBI Taxonomy" id="2974574"/>
    <lineage>
        <taxon>Bacteria</taxon>
        <taxon>Pseudomonadati</taxon>
        <taxon>Campylobacterota</taxon>
        <taxon>Epsilonproteobacteria</taxon>
        <taxon>Campylobacterales</taxon>
        <taxon>Helicobacteraceae</taxon>
        <taxon>Helicobacter</taxon>
    </lineage>
</organism>
<gene>
    <name evidence="1" type="ORF">NYG90_05105</name>
</gene>
<keyword evidence="2" id="KW-1185">Reference proteome</keyword>
<accession>A0ACC6FSE1</accession>
<comment type="caution">
    <text evidence="1">The sequence shown here is derived from an EMBL/GenBank/DDBJ whole genome shotgun (WGS) entry which is preliminary data.</text>
</comment>
<dbReference type="Proteomes" id="UP001173802">
    <property type="component" value="Unassembled WGS sequence"/>
</dbReference>
<evidence type="ECO:0000313" key="2">
    <source>
        <dbReference type="Proteomes" id="UP001173802"/>
    </source>
</evidence>
<evidence type="ECO:0000313" key="1">
    <source>
        <dbReference type="EMBL" id="MDL0082055.1"/>
    </source>
</evidence>
<dbReference type="EMBL" id="JANURN010000004">
    <property type="protein sequence ID" value="MDL0082055.1"/>
    <property type="molecule type" value="Genomic_DNA"/>
</dbReference>
<name>A0ACC6FSE1_9HELI</name>
<protein>
    <submittedName>
        <fullName evidence="1">Menaquinone biosynthesis protein</fullName>
    </submittedName>
</protein>
<proteinExistence type="predicted"/>